<gene>
    <name evidence="2" type="ORF">H9847_05345</name>
</gene>
<protein>
    <submittedName>
        <fullName evidence="2">Uncharacterized protein</fullName>
    </submittedName>
</protein>
<comment type="caution">
    <text evidence="2">The sequence shown here is derived from an EMBL/GenBank/DDBJ whole genome shotgun (WGS) entry which is preliminary data.</text>
</comment>
<accession>A0A948TG47</accession>
<dbReference type="AlphaFoldDB" id="A0A948TG47"/>
<dbReference type="EMBL" id="JAHLFE010000106">
    <property type="protein sequence ID" value="MBU3844279.1"/>
    <property type="molecule type" value="Genomic_DNA"/>
</dbReference>
<reference evidence="2" key="2">
    <citation type="submission" date="2021-04" db="EMBL/GenBank/DDBJ databases">
        <authorList>
            <person name="Gilroy R."/>
        </authorList>
    </citation>
    <scope>NUCLEOTIDE SEQUENCE</scope>
    <source>
        <strain evidence="2">378</strain>
    </source>
</reference>
<name>A0A948TG47_9GAMM</name>
<evidence type="ECO:0000256" key="1">
    <source>
        <dbReference type="SAM" id="Phobius"/>
    </source>
</evidence>
<keyword evidence="1" id="KW-0812">Transmembrane</keyword>
<evidence type="ECO:0000313" key="2">
    <source>
        <dbReference type="EMBL" id="MBU3844279.1"/>
    </source>
</evidence>
<reference evidence="2" key="1">
    <citation type="journal article" date="2021" name="PeerJ">
        <title>Extensive microbial diversity within the chicken gut microbiome revealed by metagenomics and culture.</title>
        <authorList>
            <person name="Gilroy R."/>
            <person name="Ravi A."/>
            <person name="Getino M."/>
            <person name="Pursley I."/>
            <person name="Horton D.L."/>
            <person name="Alikhan N.F."/>
            <person name="Baker D."/>
            <person name="Gharbi K."/>
            <person name="Hall N."/>
            <person name="Watson M."/>
            <person name="Adriaenssens E.M."/>
            <person name="Foster-Nyarko E."/>
            <person name="Jarju S."/>
            <person name="Secka A."/>
            <person name="Antonio M."/>
            <person name="Oren A."/>
            <person name="Chaudhuri R.R."/>
            <person name="La Ragione R."/>
            <person name="Hildebrand F."/>
            <person name="Pallen M.J."/>
        </authorList>
    </citation>
    <scope>NUCLEOTIDE SEQUENCE</scope>
    <source>
        <strain evidence="2">378</strain>
    </source>
</reference>
<keyword evidence="1" id="KW-0472">Membrane</keyword>
<sequence>MFTLLTNKTFLAGVAVGVVIGFTAYKYVSAEDKAEARKNLPKDLVGVAAKIGGLAVAGKACGMGMGMGRK</sequence>
<proteinExistence type="predicted"/>
<keyword evidence="1" id="KW-1133">Transmembrane helix</keyword>
<feature type="transmembrane region" description="Helical" evidence="1">
    <location>
        <begin position="12"/>
        <end position="28"/>
    </location>
</feature>
<dbReference type="Proteomes" id="UP000733611">
    <property type="component" value="Unassembled WGS sequence"/>
</dbReference>
<organism evidence="2 3">
    <name type="scientific">Candidatus Anaerobiospirillum pullicola</name>
    <dbReference type="NCBI Taxonomy" id="2838451"/>
    <lineage>
        <taxon>Bacteria</taxon>
        <taxon>Pseudomonadati</taxon>
        <taxon>Pseudomonadota</taxon>
        <taxon>Gammaproteobacteria</taxon>
        <taxon>Aeromonadales</taxon>
        <taxon>Succinivibrionaceae</taxon>
        <taxon>Anaerobiospirillum</taxon>
    </lineage>
</organism>
<evidence type="ECO:0000313" key="3">
    <source>
        <dbReference type="Proteomes" id="UP000733611"/>
    </source>
</evidence>